<evidence type="ECO:0000256" key="4">
    <source>
        <dbReference type="ARBA" id="ARBA00022912"/>
    </source>
</evidence>
<dbReference type="InterPro" id="IPR000340">
    <property type="entry name" value="Dual-sp_phosphatase_cat-dom"/>
</dbReference>
<dbReference type="InterPro" id="IPR020422">
    <property type="entry name" value="TYR_PHOSPHATASE_DUAL_dom"/>
</dbReference>
<dbReference type="InterPro" id="IPR029021">
    <property type="entry name" value="Prot-tyrosine_phosphatase-like"/>
</dbReference>
<evidence type="ECO:0000313" key="6">
    <source>
        <dbReference type="Proteomes" id="UP000887565"/>
    </source>
</evidence>
<dbReference type="GO" id="GO:0004725">
    <property type="term" value="F:protein tyrosine phosphatase activity"/>
    <property type="evidence" value="ECO:0007669"/>
    <property type="project" value="UniProtKB-EC"/>
</dbReference>
<dbReference type="Proteomes" id="UP000887565">
    <property type="component" value="Unplaced"/>
</dbReference>
<accession>A0A915IE93</accession>
<evidence type="ECO:0000256" key="3">
    <source>
        <dbReference type="ARBA" id="ARBA00022801"/>
    </source>
</evidence>
<evidence type="ECO:0000256" key="2">
    <source>
        <dbReference type="ARBA" id="ARBA00013064"/>
    </source>
</evidence>
<evidence type="ECO:0000313" key="7">
    <source>
        <dbReference type="WBParaSite" id="nRc.2.0.1.t12123-RA"/>
    </source>
</evidence>
<name>A0A915IE93_ROMCU</name>
<keyword evidence="3" id="KW-0378">Hydrolase</keyword>
<dbReference type="SUPFAM" id="SSF52799">
    <property type="entry name" value="(Phosphotyrosine protein) phosphatases II"/>
    <property type="match status" value="1"/>
</dbReference>
<keyword evidence="6" id="KW-1185">Reference proteome</keyword>
<dbReference type="WBParaSite" id="nRc.2.0.1.t12123-RA">
    <property type="protein sequence ID" value="nRc.2.0.1.t12123-RA"/>
    <property type="gene ID" value="nRc.2.0.1.g12123"/>
</dbReference>
<organism evidence="6 7">
    <name type="scientific">Romanomermis culicivorax</name>
    <name type="common">Nematode worm</name>
    <dbReference type="NCBI Taxonomy" id="13658"/>
    <lineage>
        <taxon>Eukaryota</taxon>
        <taxon>Metazoa</taxon>
        <taxon>Ecdysozoa</taxon>
        <taxon>Nematoda</taxon>
        <taxon>Enoplea</taxon>
        <taxon>Dorylaimia</taxon>
        <taxon>Mermithida</taxon>
        <taxon>Mermithoidea</taxon>
        <taxon>Mermithidae</taxon>
        <taxon>Romanomermis</taxon>
    </lineage>
</organism>
<dbReference type="GO" id="GO:0043409">
    <property type="term" value="P:negative regulation of MAPK cascade"/>
    <property type="evidence" value="ECO:0007669"/>
    <property type="project" value="TreeGrafter"/>
</dbReference>
<dbReference type="PANTHER" id="PTHR10159">
    <property type="entry name" value="DUAL SPECIFICITY PROTEIN PHOSPHATASE"/>
    <property type="match status" value="1"/>
</dbReference>
<dbReference type="Pfam" id="PF00782">
    <property type="entry name" value="DSPc"/>
    <property type="match status" value="1"/>
</dbReference>
<keyword evidence="4" id="KW-0904">Protein phosphatase</keyword>
<dbReference type="SMART" id="SM00195">
    <property type="entry name" value="DSPc"/>
    <property type="match status" value="1"/>
</dbReference>
<dbReference type="CDD" id="cd14498">
    <property type="entry name" value="DSP"/>
    <property type="match status" value="1"/>
</dbReference>
<proteinExistence type="inferred from homology"/>
<dbReference type="AlphaFoldDB" id="A0A915IE93"/>
<protein>
    <recommendedName>
        <fullName evidence="2">protein-tyrosine-phosphatase</fullName>
        <ecNumber evidence="2">3.1.3.48</ecNumber>
    </recommendedName>
</protein>
<feature type="domain" description="Tyrosine-protein phosphatase" evidence="5">
    <location>
        <begin position="203"/>
        <end position="350"/>
    </location>
</feature>
<dbReference type="GO" id="GO:0005737">
    <property type="term" value="C:cytoplasm"/>
    <property type="evidence" value="ECO:0007669"/>
    <property type="project" value="TreeGrafter"/>
</dbReference>
<sequence length="371" mass="41754">MIDSIQQEEALTHTLEFKTDYFQLVSVSLDQWLNSVFDEKNIIKEKQDQSLEKIHDHVEKKIKITIENNQVAMMEKIKISCGKKQDLKFALDYMFSNFGFRHIRIYMKRQNSRGSINSTASVGLGDVFGNSSRPVSAESTSGTDAFLTNVQVRSPSRLVPSLSRESCLVVNSSAKSAPGSAPRSSSIPAGLRARPLIGSFAELVCRPAPYLYMGGIEAANNANLLCRLNIESIVDVSNIERTKLPREKRSDCPCLCRLETAHCRSFFTAKIDENDNSDLITTFEDANEFIQKAILCGKSVLVHSYYGRNRCAVFVVQHLIKSQHLPLYRAIQFSATRNVVIKISQEKTVFSDDVMDVMIFKVFDVIHHTKV</sequence>
<evidence type="ECO:0000259" key="5">
    <source>
        <dbReference type="SMART" id="SM00195"/>
    </source>
</evidence>
<dbReference type="EC" id="3.1.3.48" evidence="2"/>
<comment type="similarity">
    <text evidence="1">Belongs to the protein-tyrosine phosphatase family. Non-receptor class dual specificity subfamily.</text>
</comment>
<reference evidence="7" key="1">
    <citation type="submission" date="2022-11" db="UniProtKB">
        <authorList>
            <consortium name="WormBaseParasite"/>
        </authorList>
    </citation>
    <scope>IDENTIFICATION</scope>
</reference>
<dbReference type="PANTHER" id="PTHR10159:SF519">
    <property type="entry name" value="DUAL SPECIFICITY PROTEIN PHOSPHATASE MPK3"/>
    <property type="match status" value="1"/>
</dbReference>
<evidence type="ECO:0000256" key="1">
    <source>
        <dbReference type="ARBA" id="ARBA00008601"/>
    </source>
</evidence>
<dbReference type="Gene3D" id="3.90.190.10">
    <property type="entry name" value="Protein tyrosine phosphatase superfamily"/>
    <property type="match status" value="1"/>
</dbReference>